<accession>A0ABR9CPS4</accession>
<dbReference type="EMBL" id="JACYXI010000008">
    <property type="protein sequence ID" value="MBD8892678.1"/>
    <property type="molecule type" value="Genomic_DNA"/>
</dbReference>
<gene>
    <name evidence="2" type="ORF">IG616_14125</name>
</gene>
<reference evidence="2 3" key="2">
    <citation type="journal article" date="2021" name="Int. J. Syst. Evol. Microbiol.">
        <title>Roseibium litorale sp. nov., isolated from a tidal flat sediment and proposal for the reclassification of Labrenzia polysiphoniae as Roseibium polysiphoniae comb. nov.</title>
        <authorList>
            <person name="Liu Y."/>
            <person name="Pei T."/>
            <person name="Du J."/>
            <person name="Chao M."/>
            <person name="Deng M.R."/>
            <person name="Zhu H."/>
        </authorList>
    </citation>
    <scope>NUCLEOTIDE SEQUENCE [LARGE SCALE GENOMIC DNA]</scope>
    <source>
        <strain evidence="2 3">4C16A</strain>
    </source>
</reference>
<keyword evidence="2" id="KW-0808">Transferase</keyword>
<dbReference type="Proteomes" id="UP000632063">
    <property type="component" value="Unassembled WGS sequence"/>
</dbReference>
<proteinExistence type="predicted"/>
<dbReference type="Gene3D" id="3.30.1310.20">
    <property type="entry name" value="PRTase-like"/>
    <property type="match status" value="1"/>
</dbReference>
<organism evidence="2 3">
    <name type="scientific">Roseibium litorale</name>
    <dbReference type="NCBI Taxonomy" id="2803841"/>
    <lineage>
        <taxon>Bacteria</taxon>
        <taxon>Pseudomonadati</taxon>
        <taxon>Pseudomonadota</taxon>
        <taxon>Alphaproteobacteria</taxon>
        <taxon>Hyphomicrobiales</taxon>
        <taxon>Stappiaceae</taxon>
        <taxon>Roseibium</taxon>
    </lineage>
</organism>
<reference evidence="3" key="1">
    <citation type="submission" date="2020-09" db="EMBL/GenBank/DDBJ databases">
        <title>The genome sequence of strain Labrenzia suaedae 4C16A.</title>
        <authorList>
            <person name="Liu Y."/>
        </authorList>
    </citation>
    <scope>NUCLEOTIDE SEQUENCE [LARGE SCALE GENOMIC DNA]</scope>
    <source>
        <strain evidence="3">4C16A</strain>
    </source>
</reference>
<feature type="domain" description="Phosphoribosyltransferase" evidence="1">
    <location>
        <begin position="8"/>
        <end position="183"/>
    </location>
</feature>
<protein>
    <submittedName>
        <fullName evidence="2">Phosphoribosyltransferase</fullName>
    </submittedName>
</protein>
<dbReference type="SUPFAM" id="SSF53271">
    <property type="entry name" value="PRTase-like"/>
    <property type="match status" value="1"/>
</dbReference>
<dbReference type="Gene3D" id="3.40.50.2020">
    <property type="match status" value="1"/>
</dbReference>
<dbReference type="Pfam" id="PF00156">
    <property type="entry name" value="Pribosyltran"/>
    <property type="match status" value="1"/>
</dbReference>
<keyword evidence="2" id="KW-0328">Glycosyltransferase</keyword>
<evidence type="ECO:0000313" key="2">
    <source>
        <dbReference type="EMBL" id="MBD8892678.1"/>
    </source>
</evidence>
<dbReference type="RefSeq" id="WP_192148800.1">
    <property type="nucleotide sequence ID" value="NZ_JACYXI010000008.1"/>
</dbReference>
<keyword evidence="3" id="KW-1185">Reference proteome</keyword>
<dbReference type="InterPro" id="IPR000836">
    <property type="entry name" value="PRTase_dom"/>
</dbReference>
<name>A0ABR9CPS4_9HYPH</name>
<evidence type="ECO:0000313" key="3">
    <source>
        <dbReference type="Proteomes" id="UP000632063"/>
    </source>
</evidence>
<sequence>MIFRNRTEAGRLLARALNAYRGKDAVVLALPRGGVPIACEIARYLGAPLDLLLVRKLGVPSQPELAMGAILEGSPPIVVRNENVIRQEWIPGTKFNAVCEKELAEIDRRRRIYLAGRLPMNVAGKTVIIVDDGVATGATMKAAIKGLRKREPGRIVVAIPVAPADTASELRLLADEVICIDEPVVFGAIGNFYDDFTQLSDDDVIAQLEDLRSSSARSGTA</sequence>
<comment type="caution">
    <text evidence="2">The sequence shown here is derived from an EMBL/GenBank/DDBJ whole genome shotgun (WGS) entry which is preliminary data.</text>
</comment>
<evidence type="ECO:0000259" key="1">
    <source>
        <dbReference type="Pfam" id="PF00156"/>
    </source>
</evidence>
<dbReference type="InterPro" id="IPR029057">
    <property type="entry name" value="PRTase-like"/>
</dbReference>
<dbReference type="GO" id="GO:0016757">
    <property type="term" value="F:glycosyltransferase activity"/>
    <property type="evidence" value="ECO:0007669"/>
    <property type="project" value="UniProtKB-KW"/>
</dbReference>
<dbReference type="CDD" id="cd06223">
    <property type="entry name" value="PRTases_typeI"/>
    <property type="match status" value="1"/>
</dbReference>